<evidence type="ECO:0000313" key="5">
    <source>
        <dbReference type="EMBL" id="OVF09943.1"/>
    </source>
</evidence>
<feature type="compositionally biased region" description="Polar residues" evidence="3">
    <location>
        <begin position="25"/>
        <end position="36"/>
    </location>
</feature>
<feature type="transmembrane region" description="Helical" evidence="4">
    <location>
        <begin position="103"/>
        <end position="126"/>
    </location>
</feature>
<feature type="transmembrane region" description="Helical" evidence="4">
    <location>
        <begin position="234"/>
        <end position="253"/>
    </location>
</feature>
<evidence type="ECO:0000256" key="4">
    <source>
        <dbReference type="SAM" id="Phobius"/>
    </source>
</evidence>
<gene>
    <name evidence="5" type="ORF">A9F13_03g00671</name>
</gene>
<dbReference type="PANTHER" id="PTHR11360:SF315">
    <property type="entry name" value="TRANSPORTER MCH2-RELATED"/>
    <property type="match status" value="1"/>
</dbReference>
<evidence type="ECO:0000256" key="2">
    <source>
        <dbReference type="ARBA" id="ARBA00006727"/>
    </source>
</evidence>
<dbReference type="Pfam" id="PF07690">
    <property type="entry name" value="MFS_1"/>
    <property type="match status" value="1"/>
</dbReference>
<dbReference type="InterPro" id="IPR050327">
    <property type="entry name" value="Proton-linked_MCT"/>
</dbReference>
<keyword evidence="4" id="KW-1133">Transmembrane helix</keyword>
<feature type="transmembrane region" description="Helical" evidence="4">
    <location>
        <begin position="412"/>
        <end position="430"/>
    </location>
</feature>
<keyword evidence="4" id="KW-0812">Transmembrane</keyword>
<comment type="caution">
    <text evidence="5">The sequence shown here is derived from an EMBL/GenBank/DDBJ whole genome shotgun (WGS) entry which is preliminary data.</text>
</comment>
<dbReference type="InterPro" id="IPR011701">
    <property type="entry name" value="MFS"/>
</dbReference>
<feature type="transmembrane region" description="Helical" evidence="4">
    <location>
        <begin position="146"/>
        <end position="168"/>
    </location>
</feature>
<feature type="transmembrane region" description="Helical" evidence="4">
    <location>
        <begin position="388"/>
        <end position="405"/>
    </location>
</feature>
<feature type="transmembrane region" description="Helical" evidence="4">
    <location>
        <begin position="175"/>
        <end position="194"/>
    </location>
</feature>
<evidence type="ECO:0000256" key="3">
    <source>
        <dbReference type="SAM" id="MobiDB-lite"/>
    </source>
</evidence>
<organism evidence="5 6">
    <name type="scientific">Clavispora lusitaniae</name>
    <name type="common">Candida lusitaniae</name>
    <dbReference type="NCBI Taxonomy" id="36911"/>
    <lineage>
        <taxon>Eukaryota</taxon>
        <taxon>Fungi</taxon>
        <taxon>Dikarya</taxon>
        <taxon>Ascomycota</taxon>
        <taxon>Saccharomycotina</taxon>
        <taxon>Pichiomycetes</taxon>
        <taxon>Metschnikowiaceae</taxon>
        <taxon>Clavispora</taxon>
    </lineage>
</organism>
<dbReference type="SUPFAM" id="SSF103473">
    <property type="entry name" value="MFS general substrate transporter"/>
    <property type="match status" value="1"/>
</dbReference>
<keyword evidence="4" id="KW-0472">Membrane</keyword>
<feature type="transmembrane region" description="Helical" evidence="4">
    <location>
        <begin position="206"/>
        <end position="227"/>
    </location>
</feature>
<evidence type="ECO:0000313" key="6">
    <source>
        <dbReference type="Proteomes" id="UP000195602"/>
    </source>
</evidence>
<dbReference type="GO" id="GO:0022857">
    <property type="term" value="F:transmembrane transporter activity"/>
    <property type="evidence" value="ECO:0007669"/>
    <property type="project" value="InterPro"/>
</dbReference>
<comment type="subcellular location">
    <subcellularLocation>
        <location evidence="1">Membrane</location>
        <topology evidence="1">Multi-pass membrane protein</topology>
    </subcellularLocation>
</comment>
<dbReference type="EMBL" id="LYUB02000003">
    <property type="protein sequence ID" value="OVF09943.1"/>
    <property type="molecule type" value="Genomic_DNA"/>
</dbReference>
<dbReference type="Proteomes" id="UP000195602">
    <property type="component" value="Unassembled WGS sequence"/>
</dbReference>
<proteinExistence type="inferred from homology"/>
<comment type="similarity">
    <text evidence="2">Belongs to the major facilitator superfamily. Monocarboxylate porter (TC 2.A.1.13) family.</text>
</comment>
<evidence type="ECO:0000256" key="1">
    <source>
        <dbReference type="ARBA" id="ARBA00004141"/>
    </source>
</evidence>
<reference evidence="5 6" key="1">
    <citation type="submission" date="2017-04" db="EMBL/GenBank/DDBJ databases">
        <title>Draft genome of the yeast Clavispora lusitaniae type strain CBS 6936.</title>
        <authorList>
            <person name="Durrens P."/>
            <person name="Klopp C."/>
            <person name="Biteau N."/>
            <person name="Fitton-Ouhabi V."/>
            <person name="Dementhon K."/>
            <person name="Accoceberry I."/>
            <person name="Sherman D.J."/>
            <person name="Noel T."/>
        </authorList>
    </citation>
    <scope>NUCLEOTIDE SEQUENCE [LARGE SCALE GENOMIC DNA]</scope>
    <source>
        <strain evidence="5 6">CBS 6936</strain>
    </source>
</reference>
<dbReference type="InterPro" id="IPR036259">
    <property type="entry name" value="MFS_trans_sf"/>
</dbReference>
<sequence length="572" mass="63314">MSIHSTTSLESEKIQDSDFVPQPLADSSSCRSLHLSRNPTNVSELSRIITAIRDDHLLDNEEFEEYRDRLPEQTLVEQLDSKQADTHPESETLKEDHPIDGPFAFWQAFLVMLMMFSTWGVNAAFGVFLNYYLNSNAFPSATMYDYALMGGVIVFLAQFLAPLTVLAVKTVGQTPVNLVGITIQTLAYMLASVSTKFWEVFVCQGVMVGLSFAMIFIPGTLILPTWFRKQKSTAMGIAVAGGGLGGVVFALSLNRVIEETGNQKWALRMVGIISFCVSCFAAAFMRPRNPQKIPYRANLTKANILSNIKTILDISTFKEYPIALLALWFGIILIGYILVLYSFSNYAVSVGLSHTQASNLLAILNGAQVVGRPTVGQLGDIFGRYNTASFFCAYVAVLLFAFWLNASSYASLIVLAVLLGGPVGLGSTMAQSLALDSLELLDKPGQLPAVWSILNIVVGLFSLPAEVIGLKLKKGNGPKSYRNAQIFTGCCFTACLLIGLINREWAVRITFIKRRRQTLEHLNTILNSENFSEDDEKSEECILLQARLDRYDQLLKNGPICFFLRLFYPLRV</sequence>
<dbReference type="PANTHER" id="PTHR11360">
    <property type="entry name" value="MONOCARBOXYLATE TRANSPORTER"/>
    <property type="match status" value="1"/>
</dbReference>
<accession>A0AA91Q3D0</accession>
<dbReference type="Gene3D" id="1.20.1250.20">
    <property type="entry name" value="MFS general substrate transporter like domains"/>
    <property type="match status" value="2"/>
</dbReference>
<dbReference type="GO" id="GO:0016020">
    <property type="term" value="C:membrane"/>
    <property type="evidence" value="ECO:0007669"/>
    <property type="project" value="UniProtKB-SubCell"/>
</dbReference>
<feature type="transmembrane region" description="Helical" evidence="4">
    <location>
        <begin position="450"/>
        <end position="472"/>
    </location>
</feature>
<feature type="transmembrane region" description="Helical" evidence="4">
    <location>
        <begin position="265"/>
        <end position="285"/>
    </location>
</feature>
<name>A0AA91Q3D0_CLALS</name>
<dbReference type="AlphaFoldDB" id="A0AA91Q3D0"/>
<protein>
    <submittedName>
        <fullName evidence="5">Transporter</fullName>
    </submittedName>
</protein>
<dbReference type="KEGG" id="clus:A9F13_03g00671"/>
<feature type="region of interest" description="Disordered" evidence="3">
    <location>
        <begin position="1"/>
        <end position="36"/>
    </location>
</feature>
<feature type="transmembrane region" description="Helical" evidence="4">
    <location>
        <begin position="322"/>
        <end position="343"/>
    </location>
</feature>
<feature type="transmembrane region" description="Helical" evidence="4">
    <location>
        <begin position="484"/>
        <end position="501"/>
    </location>
</feature>